<sequence>MASTDYAATLVALRDQQRLQQLSILTLAEPILSSNFQNSNNNHNEDTSKPSTRPSDVSSTTTHYSSDLDSHLTPSSLAADLTHYKDLFSKLRFSYLEQVTKEKYLRSIVGDPPLVVSHDDNLALEQRLVGMKADVKRRKEEVEALVVEIEGRAREVAARYQSVVDGALVLETVPGEVEALSLEIEELKRVIREKKGGDDADRVSDGGDVRMNLSLEKTAAALEEQRARNREVDAQVEELQRRLPAKVREVEKVDRELVELEKRRNEATRLAREVRRRKEEGGRDELDELGRWYHGSDVVLRGLLGVEA</sequence>
<gene>
    <name evidence="4" type="ORF">LTR84_004901</name>
</gene>
<dbReference type="EMBL" id="JAVRRD010000002">
    <property type="protein sequence ID" value="KAK5062826.1"/>
    <property type="molecule type" value="Genomic_DNA"/>
</dbReference>
<evidence type="ECO:0000259" key="3">
    <source>
        <dbReference type="Pfam" id="PF20882"/>
    </source>
</evidence>
<organism evidence="4 5">
    <name type="scientific">Exophiala bonariae</name>
    <dbReference type="NCBI Taxonomy" id="1690606"/>
    <lineage>
        <taxon>Eukaryota</taxon>
        <taxon>Fungi</taxon>
        <taxon>Dikarya</taxon>
        <taxon>Ascomycota</taxon>
        <taxon>Pezizomycotina</taxon>
        <taxon>Eurotiomycetes</taxon>
        <taxon>Chaetothyriomycetidae</taxon>
        <taxon>Chaetothyriales</taxon>
        <taxon>Herpotrichiellaceae</taxon>
        <taxon>Exophiala</taxon>
    </lineage>
</organism>
<reference evidence="4 5" key="1">
    <citation type="submission" date="2023-08" db="EMBL/GenBank/DDBJ databases">
        <title>Black Yeasts Isolated from many extreme environments.</title>
        <authorList>
            <person name="Coleine C."/>
            <person name="Stajich J.E."/>
            <person name="Selbmann L."/>
        </authorList>
    </citation>
    <scope>NUCLEOTIDE SEQUENCE [LARGE SCALE GENOMIC DNA]</scope>
    <source>
        <strain evidence="4 5">CCFEE 5792</strain>
    </source>
</reference>
<keyword evidence="1" id="KW-0175">Coiled coil</keyword>
<dbReference type="PANTHER" id="PTHR37329:SF1">
    <property type="entry name" value="KINETOCHORE PROTEIN SOS7"/>
    <property type="match status" value="1"/>
</dbReference>
<feature type="region of interest" description="Disordered" evidence="2">
    <location>
        <begin position="35"/>
        <end position="71"/>
    </location>
</feature>
<feature type="coiled-coil region" evidence="1">
    <location>
        <begin position="215"/>
        <end position="280"/>
    </location>
</feature>
<comment type="caution">
    <text evidence="4">The sequence shown here is derived from an EMBL/GenBank/DDBJ whole genome shotgun (WGS) entry which is preliminary data.</text>
</comment>
<dbReference type="InterPro" id="IPR048781">
    <property type="entry name" value="Sos7_CC"/>
</dbReference>
<dbReference type="GeneID" id="89973079"/>
<dbReference type="RefSeq" id="XP_064711098.1">
    <property type="nucleotide sequence ID" value="XM_064848474.1"/>
</dbReference>
<dbReference type="Pfam" id="PF20882">
    <property type="entry name" value="Sos7"/>
    <property type="match status" value="1"/>
</dbReference>
<dbReference type="InterPro" id="IPR037475">
    <property type="entry name" value="Sos7"/>
</dbReference>
<evidence type="ECO:0000256" key="2">
    <source>
        <dbReference type="SAM" id="MobiDB-lite"/>
    </source>
</evidence>
<protein>
    <recommendedName>
        <fullName evidence="3">Kinetochore protein Sos7 coiled-coil domain-containing protein</fullName>
    </recommendedName>
</protein>
<feature type="domain" description="Kinetochore protein Sos7 coiled-coil" evidence="3">
    <location>
        <begin position="86"/>
        <end position="160"/>
    </location>
</feature>
<evidence type="ECO:0000313" key="5">
    <source>
        <dbReference type="Proteomes" id="UP001358417"/>
    </source>
</evidence>
<dbReference type="GO" id="GO:0000776">
    <property type="term" value="C:kinetochore"/>
    <property type="evidence" value="ECO:0007669"/>
    <property type="project" value="InterPro"/>
</dbReference>
<evidence type="ECO:0000313" key="4">
    <source>
        <dbReference type="EMBL" id="KAK5062826.1"/>
    </source>
</evidence>
<accession>A0AAV9NN97</accession>
<dbReference type="GO" id="GO:0051315">
    <property type="term" value="P:attachment of mitotic spindle microtubules to kinetochore"/>
    <property type="evidence" value="ECO:0007669"/>
    <property type="project" value="TreeGrafter"/>
</dbReference>
<proteinExistence type="predicted"/>
<dbReference type="Proteomes" id="UP001358417">
    <property type="component" value="Unassembled WGS sequence"/>
</dbReference>
<name>A0AAV9NN97_9EURO</name>
<feature type="compositionally biased region" description="Polar residues" evidence="2">
    <location>
        <begin position="49"/>
        <end position="71"/>
    </location>
</feature>
<dbReference type="GO" id="GO:0034501">
    <property type="term" value="P:protein localization to kinetochore"/>
    <property type="evidence" value="ECO:0007669"/>
    <property type="project" value="InterPro"/>
</dbReference>
<keyword evidence="5" id="KW-1185">Reference proteome</keyword>
<evidence type="ECO:0000256" key="1">
    <source>
        <dbReference type="SAM" id="Coils"/>
    </source>
</evidence>
<dbReference type="PANTHER" id="PTHR37329">
    <property type="entry name" value="KINETOCHORE PROTEIN SOS7"/>
    <property type="match status" value="1"/>
</dbReference>
<dbReference type="AlphaFoldDB" id="A0AAV9NN97"/>